<evidence type="ECO:0000313" key="1">
    <source>
        <dbReference type="EMBL" id="GAH92431.1"/>
    </source>
</evidence>
<protein>
    <submittedName>
        <fullName evidence="1">Uncharacterized protein</fullName>
    </submittedName>
</protein>
<proteinExistence type="predicted"/>
<accession>X1JCJ1</accession>
<feature type="non-terminal residue" evidence="1">
    <location>
        <position position="1"/>
    </location>
</feature>
<organism evidence="1">
    <name type="scientific">marine sediment metagenome</name>
    <dbReference type="NCBI Taxonomy" id="412755"/>
    <lineage>
        <taxon>unclassified sequences</taxon>
        <taxon>metagenomes</taxon>
        <taxon>ecological metagenomes</taxon>
    </lineage>
</organism>
<name>X1JCJ1_9ZZZZ</name>
<reference evidence="1" key="1">
    <citation type="journal article" date="2014" name="Front. Microbiol.">
        <title>High frequency of phylogenetically diverse reductive dehalogenase-homologous genes in deep subseafloor sedimentary metagenomes.</title>
        <authorList>
            <person name="Kawai M."/>
            <person name="Futagami T."/>
            <person name="Toyoda A."/>
            <person name="Takaki Y."/>
            <person name="Nishi S."/>
            <person name="Hori S."/>
            <person name="Arai W."/>
            <person name="Tsubouchi T."/>
            <person name="Morono Y."/>
            <person name="Uchiyama I."/>
            <person name="Ito T."/>
            <person name="Fujiyama A."/>
            <person name="Inagaki F."/>
            <person name="Takami H."/>
        </authorList>
    </citation>
    <scope>NUCLEOTIDE SEQUENCE</scope>
    <source>
        <strain evidence="1">Expedition CK06-06</strain>
    </source>
</reference>
<dbReference type="SUPFAM" id="SSF53850">
    <property type="entry name" value="Periplasmic binding protein-like II"/>
    <property type="match status" value="1"/>
</dbReference>
<sequence length="145" mass="15929">PSPDIRVAFGYPLKKEGRERACQGTIGGYGVFTQTDCPEAAVKWIKKLTGLGHMLRVCSMIQFIPPRGSLGVKVAEEVNDSIFDRAVENSEWFHSYPVSPVGATAGEEIKVAIQEAVLGKKSPKEAITGAAKRINMFLTDYYEKH</sequence>
<gene>
    <name evidence="1" type="ORF">S03H2_68843</name>
</gene>
<dbReference type="Gene3D" id="3.40.190.10">
    <property type="entry name" value="Periplasmic binding protein-like II"/>
    <property type="match status" value="2"/>
</dbReference>
<comment type="caution">
    <text evidence="1">The sequence shown here is derived from an EMBL/GenBank/DDBJ whole genome shotgun (WGS) entry which is preliminary data.</text>
</comment>
<dbReference type="AlphaFoldDB" id="X1JCJ1"/>
<dbReference type="EMBL" id="BARU01045348">
    <property type="protein sequence ID" value="GAH92431.1"/>
    <property type="molecule type" value="Genomic_DNA"/>
</dbReference>